<evidence type="ECO:0000259" key="8">
    <source>
        <dbReference type="Pfam" id="PF01979"/>
    </source>
</evidence>
<feature type="modified residue" description="N6-carboxylysine" evidence="7">
    <location>
        <position position="159"/>
    </location>
</feature>
<evidence type="ECO:0000313" key="10">
    <source>
        <dbReference type="WBParaSite" id="nRc.2.0.1.t20112-RA"/>
    </source>
</evidence>
<dbReference type="NCBIfam" id="TIGR02033">
    <property type="entry name" value="D-hydantoinase"/>
    <property type="match status" value="1"/>
</dbReference>
<keyword evidence="4" id="KW-0378">Hydrolase</keyword>
<dbReference type="GO" id="GO:0006208">
    <property type="term" value="P:pyrimidine nucleobase catabolic process"/>
    <property type="evidence" value="ECO:0007669"/>
    <property type="project" value="TreeGrafter"/>
</dbReference>
<evidence type="ECO:0000313" key="9">
    <source>
        <dbReference type="Proteomes" id="UP000887565"/>
    </source>
</evidence>
<dbReference type="OMA" id="AKCHESS"/>
<comment type="PTM">
    <text evidence="7">Carbamylation allows a single lysine to coordinate two divalent metal cations.</text>
</comment>
<accession>A0A915J331</accession>
<name>A0A915J331_ROMCU</name>
<evidence type="ECO:0000256" key="6">
    <source>
        <dbReference type="ARBA" id="ARBA00039113"/>
    </source>
</evidence>
<dbReference type="GO" id="GO:0046872">
    <property type="term" value="F:metal ion binding"/>
    <property type="evidence" value="ECO:0007669"/>
    <property type="project" value="UniProtKB-KW"/>
</dbReference>
<dbReference type="EC" id="3.5.2.2" evidence="6"/>
<keyword evidence="3" id="KW-0479">Metal-binding</keyword>
<dbReference type="Proteomes" id="UP000887565">
    <property type="component" value="Unplaced"/>
</dbReference>
<dbReference type="PANTHER" id="PTHR11647:SF1">
    <property type="entry name" value="COLLAPSIN RESPONSE MEDIATOR PROTEIN"/>
    <property type="match status" value="1"/>
</dbReference>
<feature type="domain" description="Amidohydrolase-related" evidence="8">
    <location>
        <begin position="57"/>
        <end position="213"/>
    </location>
</feature>
<evidence type="ECO:0000256" key="7">
    <source>
        <dbReference type="PIRSR" id="PIRSR611778-50"/>
    </source>
</evidence>
<protein>
    <recommendedName>
        <fullName evidence="6">dihydropyrimidinase</fullName>
        <ecNumber evidence="6">3.5.2.2</ecNumber>
    </recommendedName>
</protein>
<keyword evidence="9" id="KW-1185">Reference proteome</keyword>
<dbReference type="AlphaFoldDB" id="A0A915J331"/>
<organism evidence="9 10">
    <name type="scientific">Romanomermis culicivorax</name>
    <name type="common">Nematode worm</name>
    <dbReference type="NCBI Taxonomy" id="13658"/>
    <lineage>
        <taxon>Eukaryota</taxon>
        <taxon>Metazoa</taxon>
        <taxon>Ecdysozoa</taxon>
        <taxon>Nematoda</taxon>
        <taxon>Enoplea</taxon>
        <taxon>Dorylaimia</taxon>
        <taxon>Mermithida</taxon>
        <taxon>Mermithoidea</taxon>
        <taxon>Mermithidae</taxon>
        <taxon>Romanomermis</taxon>
    </lineage>
</organism>
<dbReference type="WBParaSite" id="nRc.2.0.1.t20112-RA">
    <property type="protein sequence ID" value="nRc.2.0.1.t20112-RA"/>
    <property type="gene ID" value="nRc.2.0.1.g20112"/>
</dbReference>
<dbReference type="SUPFAM" id="SSF51338">
    <property type="entry name" value="Composite domain of metallo-dependent hydrolases"/>
    <property type="match status" value="1"/>
</dbReference>
<dbReference type="InterPro" id="IPR006680">
    <property type="entry name" value="Amidohydro-rel"/>
</dbReference>
<dbReference type="GO" id="GO:0005829">
    <property type="term" value="C:cytosol"/>
    <property type="evidence" value="ECO:0007669"/>
    <property type="project" value="TreeGrafter"/>
</dbReference>
<evidence type="ECO:0000256" key="4">
    <source>
        <dbReference type="ARBA" id="ARBA00022801"/>
    </source>
</evidence>
<reference evidence="10" key="1">
    <citation type="submission" date="2022-11" db="UniProtKB">
        <authorList>
            <consortium name="WormBaseParasite"/>
        </authorList>
    </citation>
    <scope>IDENTIFICATION</scope>
</reference>
<evidence type="ECO:0000256" key="3">
    <source>
        <dbReference type="ARBA" id="ARBA00022723"/>
    </source>
</evidence>
<comment type="similarity">
    <text evidence="2">Belongs to the metallo-dependent hydrolases superfamily. Hydantoinase/dihydropyrimidinase family.</text>
</comment>
<dbReference type="InterPro" id="IPR050378">
    <property type="entry name" value="Metallo-dep_Hydrolases_sf"/>
</dbReference>
<evidence type="ECO:0000256" key="2">
    <source>
        <dbReference type="ARBA" id="ARBA00008829"/>
    </source>
</evidence>
<evidence type="ECO:0000256" key="1">
    <source>
        <dbReference type="ARBA" id="ARBA00001947"/>
    </source>
</evidence>
<dbReference type="PANTHER" id="PTHR11647">
    <property type="entry name" value="HYDRANTOINASE/DIHYDROPYRIMIDINASE FAMILY MEMBER"/>
    <property type="match status" value="1"/>
</dbReference>
<dbReference type="FunFam" id="3.20.20.140:FF:000076">
    <property type="entry name" value="Dihydropyrimidinase like 2"/>
    <property type="match status" value="1"/>
</dbReference>
<dbReference type="Gene3D" id="3.20.20.140">
    <property type="entry name" value="Metal-dependent hydrolases"/>
    <property type="match status" value="1"/>
</dbReference>
<comment type="cofactor">
    <cofactor evidence="1">
        <name>Zn(2+)</name>
        <dbReference type="ChEBI" id="CHEBI:29105"/>
    </cofactor>
</comment>
<comment type="catalytic activity">
    <reaction evidence="5">
        <text>5,6-dihydrouracil + H2O = 3-(carbamoylamino)propanoate + H(+)</text>
        <dbReference type="Rhea" id="RHEA:16121"/>
        <dbReference type="ChEBI" id="CHEBI:11892"/>
        <dbReference type="ChEBI" id="CHEBI:15377"/>
        <dbReference type="ChEBI" id="CHEBI:15378"/>
        <dbReference type="ChEBI" id="CHEBI:15901"/>
        <dbReference type="EC" id="3.5.2.2"/>
    </reaction>
</comment>
<dbReference type="InterPro" id="IPR032466">
    <property type="entry name" value="Metal_Hydrolase"/>
</dbReference>
<dbReference type="InterPro" id="IPR002195">
    <property type="entry name" value="Dihydroorotase_CS"/>
</dbReference>
<dbReference type="GO" id="GO:0004157">
    <property type="term" value="F:dihydropyrimidinase activity"/>
    <property type="evidence" value="ECO:0007669"/>
    <property type="project" value="UniProtKB-EC"/>
</dbReference>
<dbReference type="InterPro" id="IPR011059">
    <property type="entry name" value="Metal-dep_hydrolase_composite"/>
</dbReference>
<dbReference type="PROSITE" id="PS00482">
    <property type="entry name" value="DIHYDROOROTASE_1"/>
    <property type="match status" value="1"/>
</dbReference>
<proteinExistence type="inferred from homology"/>
<evidence type="ECO:0000256" key="5">
    <source>
        <dbReference type="ARBA" id="ARBA00036696"/>
    </source>
</evidence>
<sequence>MKDEKGSGPMLVSGGRIVNDDSIWQADVFVEEGVIKQIGHNLQVPPACKVIDARGKYVIPGGIDPHVHFNLPMFGNVISVDDFYTGTKAAVAGGTTMIIDFVTPNNNESLISAYEKYRSWADPNVCCDYGLSVIIRNFSERTKNEMQEVVKNKGVNSFKFFMAYAGAFQLNDQDLYQSFVQCRKIGALARIHAECGDLIFMKEKELLAQGVTGPEGHFQARPEECQSEATTRACLLAKEANCPLYVVHVMSKGAADAIGDARRKGAVVFGEAVGSGISGINGTELFDHCFRHAAAHVMSPPLSDDSSTAAHLMDSLAAGQLQTTGSDHAVFDSNQKALGKADFTKIPNGVNGVEERMMIVWEKGVVSNSISSSREISAKSSFVTFLKLLPPKTFLSSRYYA</sequence>
<dbReference type="SUPFAM" id="SSF51556">
    <property type="entry name" value="Metallo-dependent hydrolases"/>
    <property type="match status" value="1"/>
</dbReference>
<dbReference type="InterPro" id="IPR011778">
    <property type="entry name" value="Hydantoinase/dihydroPyrase"/>
</dbReference>
<dbReference type="Pfam" id="PF01979">
    <property type="entry name" value="Amidohydro_1"/>
    <property type="match status" value="1"/>
</dbReference>